<evidence type="ECO:0000313" key="2">
    <source>
        <dbReference type="Proteomes" id="UP001165101"/>
    </source>
</evidence>
<name>A0ACB5TR19_CANBO</name>
<gene>
    <name evidence="1" type="ORF">Cboi01_000316400</name>
</gene>
<proteinExistence type="predicted"/>
<reference evidence="1" key="1">
    <citation type="submission" date="2023-04" db="EMBL/GenBank/DDBJ databases">
        <title>Candida boidinii NBRC 1967.</title>
        <authorList>
            <person name="Ichikawa N."/>
            <person name="Sato H."/>
            <person name="Tonouchi N."/>
        </authorList>
    </citation>
    <scope>NUCLEOTIDE SEQUENCE</scope>
    <source>
        <strain evidence="1">NBRC 1967</strain>
    </source>
</reference>
<accession>A0ACB5TR19</accession>
<evidence type="ECO:0000313" key="1">
    <source>
        <dbReference type="EMBL" id="GME93504.1"/>
    </source>
</evidence>
<dbReference type="EMBL" id="BSXV01001649">
    <property type="protein sequence ID" value="GME93504.1"/>
    <property type="molecule type" value="Genomic_DNA"/>
</dbReference>
<dbReference type="Proteomes" id="UP001165101">
    <property type="component" value="Unassembled WGS sequence"/>
</dbReference>
<sequence>MSLTSIGLSNDYSFKFKQIRELKLQKDQFNSMILEKRLIKLIEFINNLENNKLKLNHSILINFEKQLINWQDDSDVTNCRICHDRFQIFLLKKHHCRLCGLIICGNLETGCSMEVPINLLIELVNISKENNDDDQESGNTVSSSSNGFDSMFNEEIKNISKEINSLPKLLQDPYKDITVRICLDCKNRLFKKKLFYKDLNSDKPESIMIYSKLNVLKIKILKLLPDFESTMLQLNNIESIKELNGIIDHDAKINKLSEINNIIQDAITKRIKLVGLFSRFEKLIKSVNNTIVLNESRIKNDKELILSKDEFKILKSIYQINIYFLQENMSKLKTVPKLLKNKDVFGGAGGNINRGTYGGAPGQGQEQGQGQAAMPAGGNADGQIIRTTLSDLTAQNATTALLTPQQATTAQQAATAQPTAQHAPQTKREIREQREKLMVLKEQRFLVEEMTAGAKRQRNFEDFAVLDASLAELDAAIAAITAALGDENAF</sequence>
<keyword evidence="2" id="KW-1185">Reference proteome</keyword>
<comment type="caution">
    <text evidence="1">The sequence shown here is derived from an EMBL/GenBank/DDBJ whole genome shotgun (WGS) entry which is preliminary data.</text>
</comment>
<protein>
    <submittedName>
        <fullName evidence="1">Unnamed protein product</fullName>
    </submittedName>
</protein>
<organism evidence="1 2">
    <name type="scientific">Candida boidinii</name>
    <name type="common">Yeast</name>
    <dbReference type="NCBI Taxonomy" id="5477"/>
    <lineage>
        <taxon>Eukaryota</taxon>
        <taxon>Fungi</taxon>
        <taxon>Dikarya</taxon>
        <taxon>Ascomycota</taxon>
        <taxon>Saccharomycotina</taxon>
        <taxon>Pichiomycetes</taxon>
        <taxon>Pichiales</taxon>
        <taxon>Pichiaceae</taxon>
        <taxon>Ogataea</taxon>
        <taxon>Ogataea/Candida clade</taxon>
    </lineage>
</organism>